<accession>A0AAV8Y2W4</accession>
<comment type="caution">
    <text evidence="1">The sequence shown here is derived from an EMBL/GenBank/DDBJ whole genome shotgun (WGS) entry which is preliminary data.</text>
</comment>
<proteinExistence type="predicted"/>
<protein>
    <submittedName>
        <fullName evidence="1">Uncharacterized protein</fullName>
    </submittedName>
</protein>
<name>A0AAV8Y2W4_9CUCU</name>
<dbReference type="Proteomes" id="UP001162156">
    <property type="component" value="Unassembled WGS sequence"/>
</dbReference>
<keyword evidence="2" id="KW-1185">Reference proteome</keyword>
<dbReference type="AlphaFoldDB" id="A0AAV8Y2W4"/>
<reference evidence="1" key="1">
    <citation type="journal article" date="2023" name="Insect Mol. Biol.">
        <title>Genome sequencing provides insights into the evolution of gene families encoding plant cell wall-degrading enzymes in longhorned beetles.</title>
        <authorList>
            <person name="Shin N.R."/>
            <person name="Okamura Y."/>
            <person name="Kirsch R."/>
            <person name="Pauchet Y."/>
        </authorList>
    </citation>
    <scope>NUCLEOTIDE SEQUENCE</scope>
    <source>
        <strain evidence="1">RBIC_L_NR</strain>
    </source>
</reference>
<evidence type="ECO:0000313" key="2">
    <source>
        <dbReference type="Proteomes" id="UP001162156"/>
    </source>
</evidence>
<organism evidence="1 2">
    <name type="scientific">Rhamnusium bicolor</name>
    <dbReference type="NCBI Taxonomy" id="1586634"/>
    <lineage>
        <taxon>Eukaryota</taxon>
        <taxon>Metazoa</taxon>
        <taxon>Ecdysozoa</taxon>
        <taxon>Arthropoda</taxon>
        <taxon>Hexapoda</taxon>
        <taxon>Insecta</taxon>
        <taxon>Pterygota</taxon>
        <taxon>Neoptera</taxon>
        <taxon>Endopterygota</taxon>
        <taxon>Coleoptera</taxon>
        <taxon>Polyphaga</taxon>
        <taxon>Cucujiformia</taxon>
        <taxon>Chrysomeloidea</taxon>
        <taxon>Cerambycidae</taxon>
        <taxon>Lepturinae</taxon>
        <taxon>Rhagiini</taxon>
        <taxon>Rhamnusium</taxon>
    </lineage>
</organism>
<evidence type="ECO:0000313" key="1">
    <source>
        <dbReference type="EMBL" id="KAJ8945755.1"/>
    </source>
</evidence>
<dbReference type="EMBL" id="JANEYF010002498">
    <property type="protein sequence ID" value="KAJ8945755.1"/>
    <property type="molecule type" value="Genomic_DNA"/>
</dbReference>
<gene>
    <name evidence="1" type="ORF">NQ314_009064</name>
</gene>
<sequence length="389" mass="45616">MTRPLPPVEKTTTKKPFKVYPAHDPYYTNEIKPTVETIAPPKFVTVLPMRQQNRTYLRTNKPNTQRKRPQVTILKPVKSNTSPPVYTDENEISDKPFAVYSLPKTTKKSATTTTQVPLKYYTTSNSIDTNSVTQIPVKFHIGPELSRATVKPAQYYFYEEEPEPNVVTTQRPPVKQNSYLNIPEDYYVPAKPTTPVRQRKPQFIYVEARPYNTQKPKFRYVQQPAKTDTFSIHIARLQNQINQYHTTPRTTYRAIQSPKPVYQFSFQAANYQLQQNRFKPSQPDLNQEDQFRPMPKYSVQIQQAIEIIPTEPPPSYQQTPSPVYYQQRYQDTTERPRNNYYTTARPNYPYEDITQKTEYLNNVATSRPIAQYSYEVTPNPIYQEFLHQT</sequence>